<protein>
    <submittedName>
        <fullName evidence="1">Uncharacterized protein</fullName>
    </submittedName>
</protein>
<name>A0A4D6N864_VIGUN</name>
<gene>
    <name evidence="1" type="ORF">DEO72_LG10g708</name>
</gene>
<reference evidence="1 2" key="1">
    <citation type="submission" date="2019-04" db="EMBL/GenBank/DDBJ databases">
        <title>An improved genome assembly and genetic linkage map for asparagus bean, Vigna unguiculata ssp. sesquipedialis.</title>
        <authorList>
            <person name="Xia Q."/>
            <person name="Zhang R."/>
            <person name="Dong Y."/>
        </authorList>
    </citation>
    <scope>NUCLEOTIDE SEQUENCE [LARGE SCALE GENOMIC DNA]</scope>
    <source>
        <tissue evidence="1">Leaf</tissue>
    </source>
</reference>
<accession>A0A4D6N864</accession>
<dbReference type="Proteomes" id="UP000501690">
    <property type="component" value="Linkage Group LG10"/>
</dbReference>
<dbReference type="AlphaFoldDB" id="A0A4D6N864"/>
<proteinExistence type="predicted"/>
<sequence>MERRQREGARFRARFGARLTAEELPSSGVVVRIAKSGSVNGGAIREGRGAAALNEERQREEGLREGEEWLHGGAPARRSGCVEERSREENLRCCAVAVQGWCGAPARRSGCVEERPHEENLRCYAVAVRCWCGAVVVRCWCGVVWWLGTKSEENAKRMKKARRRKGEMRGKTLLRKIRRTTSVKQGNRLLLHLGHLGLGSSFENKTYMRHRRQPTRSIDLISSLVSEDTHDSGSDEYKHNGDDDDGFANDEFAVVGGDKLSSNSTLALLPLSLLISVLS</sequence>
<dbReference type="EMBL" id="CP039354">
    <property type="protein sequence ID" value="QCE09488.1"/>
    <property type="molecule type" value="Genomic_DNA"/>
</dbReference>
<organism evidence="1 2">
    <name type="scientific">Vigna unguiculata</name>
    <name type="common">Cowpea</name>
    <dbReference type="NCBI Taxonomy" id="3917"/>
    <lineage>
        <taxon>Eukaryota</taxon>
        <taxon>Viridiplantae</taxon>
        <taxon>Streptophyta</taxon>
        <taxon>Embryophyta</taxon>
        <taxon>Tracheophyta</taxon>
        <taxon>Spermatophyta</taxon>
        <taxon>Magnoliopsida</taxon>
        <taxon>eudicotyledons</taxon>
        <taxon>Gunneridae</taxon>
        <taxon>Pentapetalae</taxon>
        <taxon>rosids</taxon>
        <taxon>fabids</taxon>
        <taxon>Fabales</taxon>
        <taxon>Fabaceae</taxon>
        <taxon>Papilionoideae</taxon>
        <taxon>50 kb inversion clade</taxon>
        <taxon>NPAAA clade</taxon>
        <taxon>indigoferoid/millettioid clade</taxon>
        <taxon>Phaseoleae</taxon>
        <taxon>Vigna</taxon>
    </lineage>
</organism>
<evidence type="ECO:0000313" key="2">
    <source>
        <dbReference type="Proteomes" id="UP000501690"/>
    </source>
</evidence>
<keyword evidence="2" id="KW-1185">Reference proteome</keyword>
<evidence type="ECO:0000313" key="1">
    <source>
        <dbReference type="EMBL" id="QCE09488.1"/>
    </source>
</evidence>